<keyword evidence="4" id="KW-1185">Reference proteome</keyword>
<feature type="signal peptide" evidence="2">
    <location>
        <begin position="1"/>
        <end position="28"/>
    </location>
</feature>
<dbReference type="STRING" id="83767.SAMN05660652_03406"/>
<protein>
    <submittedName>
        <fullName evidence="3">Nickel/cobalt transporter regulator</fullName>
    </submittedName>
</protein>
<name>A0A1G8KEU8_9RHOO</name>
<evidence type="ECO:0000256" key="2">
    <source>
        <dbReference type="SAM" id="SignalP"/>
    </source>
</evidence>
<evidence type="ECO:0000256" key="1">
    <source>
        <dbReference type="SAM" id="MobiDB-lite"/>
    </source>
</evidence>
<reference evidence="3 4" key="1">
    <citation type="submission" date="2016-10" db="EMBL/GenBank/DDBJ databases">
        <authorList>
            <person name="de Groot N.N."/>
        </authorList>
    </citation>
    <scope>NUCLEOTIDE SEQUENCE [LARGE SCALE GENOMIC DNA]</scope>
    <source>
        <strain evidence="3 4">DSM 5885</strain>
    </source>
</reference>
<evidence type="ECO:0000313" key="4">
    <source>
        <dbReference type="Proteomes" id="UP000198607"/>
    </source>
</evidence>
<evidence type="ECO:0000313" key="3">
    <source>
        <dbReference type="EMBL" id="SDI41908.1"/>
    </source>
</evidence>
<keyword evidence="2" id="KW-0732">Signal</keyword>
<dbReference type="EMBL" id="FNCY01000018">
    <property type="protein sequence ID" value="SDI41908.1"/>
    <property type="molecule type" value="Genomic_DNA"/>
</dbReference>
<dbReference type="Proteomes" id="UP000198607">
    <property type="component" value="Unassembled WGS sequence"/>
</dbReference>
<feature type="compositionally biased region" description="Basic and acidic residues" evidence="1">
    <location>
        <begin position="36"/>
        <end position="60"/>
    </location>
</feature>
<accession>A0A1G8KEU8</accession>
<dbReference type="RefSeq" id="WP_245715595.1">
    <property type="nucleotide sequence ID" value="NZ_FNCY01000018.1"/>
</dbReference>
<dbReference type="AlphaFoldDB" id="A0A1G8KEU8"/>
<gene>
    <name evidence="3" type="ORF">SAMN05660652_03406</name>
</gene>
<sequence length="168" mass="18243">MNRMKDRSFLRAAVVGVAMVLTAGSALADKPSWAGEGKHKDGGPRHEERRQEGRAPDDGRGGAAIAFSFGSDDRRIAREYYGAQMGKGKCPPGLAKKGNGCQPPGQAKKWQIGQPLARDVEFYDVPHKLRVRLPPPPPNHRYVQVAGDILMIAVGSSMVVDAMQDLLR</sequence>
<proteinExistence type="predicted"/>
<organism evidence="3 4">
    <name type="scientific">Propionivibrio dicarboxylicus</name>
    <dbReference type="NCBI Taxonomy" id="83767"/>
    <lineage>
        <taxon>Bacteria</taxon>
        <taxon>Pseudomonadati</taxon>
        <taxon>Pseudomonadota</taxon>
        <taxon>Betaproteobacteria</taxon>
        <taxon>Rhodocyclales</taxon>
        <taxon>Rhodocyclaceae</taxon>
        <taxon>Propionivibrio</taxon>
    </lineage>
</organism>
<feature type="chain" id="PRO_5011770114" evidence="2">
    <location>
        <begin position="29"/>
        <end position="168"/>
    </location>
</feature>
<dbReference type="Gene3D" id="3.10.450.160">
    <property type="entry name" value="inner membrane protein cigr"/>
    <property type="match status" value="1"/>
</dbReference>
<feature type="region of interest" description="Disordered" evidence="1">
    <location>
        <begin position="29"/>
        <end position="63"/>
    </location>
</feature>